<proteinExistence type="predicted"/>
<dbReference type="EMBL" id="BSXT01019223">
    <property type="protein sequence ID" value="GMG18088.1"/>
    <property type="molecule type" value="Genomic_DNA"/>
</dbReference>
<organism evidence="1 2">
    <name type="scientific">Phytophthora fragariaefolia</name>
    <dbReference type="NCBI Taxonomy" id="1490495"/>
    <lineage>
        <taxon>Eukaryota</taxon>
        <taxon>Sar</taxon>
        <taxon>Stramenopiles</taxon>
        <taxon>Oomycota</taxon>
        <taxon>Peronosporomycetes</taxon>
        <taxon>Peronosporales</taxon>
        <taxon>Peronosporaceae</taxon>
        <taxon>Phytophthora</taxon>
    </lineage>
</organism>
<keyword evidence="2" id="KW-1185">Reference proteome</keyword>
<reference evidence="1" key="1">
    <citation type="submission" date="2023-04" db="EMBL/GenBank/DDBJ databases">
        <title>Phytophthora fragariaefolia NBRC 109709.</title>
        <authorList>
            <person name="Ichikawa N."/>
            <person name="Sato H."/>
            <person name="Tonouchi N."/>
        </authorList>
    </citation>
    <scope>NUCLEOTIDE SEQUENCE</scope>
    <source>
        <strain evidence="1">NBRC 109709</strain>
    </source>
</reference>
<name>A0A9W6YK10_9STRA</name>
<dbReference type="AlphaFoldDB" id="A0A9W6YK10"/>
<dbReference type="Proteomes" id="UP001165121">
    <property type="component" value="Unassembled WGS sequence"/>
</dbReference>
<comment type="caution">
    <text evidence="1">The sequence shown here is derived from an EMBL/GenBank/DDBJ whole genome shotgun (WGS) entry which is preliminary data.</text>
</comment>
<sequence>METFFCFTFVYDMRWCVGDRFGAGSSSSEEGDDDRDEDFEYVSDSSETLRELLEAIGTLCVCGLSYGLCYDVALKFTDANVTTGRKRLVEVTFSAGFDLHGWFNKY</sequence>
<protein>
    <submittedName>
        <fullName evidence="1">Unnamed protein product</fullName>
    </submittedName>
</protein>
<gene>
    <name evidence="1" type="ORF">Pfra01_003054100</name>
</gene>
<evidence type="ECO:0000313" key="1">
    <source>
        <dbReference type="EMBL" id="GMG18088.1"/>
    </source>
</evidence>
<evidence type="ECO:0000313" key="2">
    <source>
        <dbReference type="Proteomes" id="UP001165121"/>
    </source>
</evidence>
<accession>A0A9W6YK10</accession>